<proteinExistence type="predicted"/>
<evidence type="ECO:0000313" key="1">
    <source>
        <dbReference type="EMBL" id="KOO53688.1"/>
    </source>
</evidence>
<dbReference type="EMBL" id="JWZX01000112">
    <property type="protein sequence ID" value="KOO53688.1"/>
    <property type="molecule type" value="Genomic_DNA"/>
</dbReference>
<organism evidence="1 2">
    <name type="scientific">Chrysochromulina tobinii</name>
    <dbReference type="NCBI Taxonomy" id="1460289"/>
    <lineage>
        <taxon>Eukaryota</taxon>
        <taxon>Haptista</taxon>
        <taxon>Haptophyta</taxon>
        <taxon>Prymnesiophyceae</taxon>
        <taxon>Prymnesiales</taxon>
        <taxon>Chrysochromulinaceae</taxon>
        <taxon>Chrysochromulina</taxon>
    </lineage>
</organism>
<name>A0A0M0LSF9_9EUKA</name>
<gene>
    <name evidence="1" type="ORF">Ctob_012466</name>
</gene>
<keyword evidence="2" id="KW-1185">Reference proteome</keyword>
<comment type="caution">
    <text evidence="1">The sequence shown here is derived from an EMBL/GenBank/DDBJ whole genome shotgun (WGS) entry which is preliminary data.</text>
</comment>
<accession>A0A0M0LSF9</accession>
<sequence>MSVRGRDLISSLFREQPRVWGVSLHWQLHERGPDAMETEAALIASGPLKTEGADGVSHVEHGVEVARWPLSLLLLETGGEKFWNRQKDQKKKRYRSTTRWLAGEAQAAAA</sequence>
<dbReference type="AlphaFoldDB" id="A0A0M0LSF9"/>
<protein>
    <submittedName>
        <fullName evidence="1">Uncharacterized protein</fullName>
    </submittedName>
</protein>
<reference evidence="2" key="1">
    <citation type="journal article" date="2015" name="PLoS Genet.">
        <title>Genome Sequence and Transcriptome Analyses of Chrysochromulina tobin: Metabolic Tools for Enhanced Algal Fitness in the Prominent Order Prymnesiales (Haptophyceae).</title>
        <authorList>
            <person name="Hovde B.T."/>
            <person name="Deodato C.R."/>
            <person name="Hunsperger H.M."/>
            <person name="Ryken S.A."/>
            <person name="Yost W."/>
            <person name="Jha R.K."/>
            <person name="Patterson J."/>
            <person name="Monnat R.J. Jr."/>
            <person name="Barlow S.B."/>
            <person name="Starkenburg S.R."/>
            <person name="Cattolico R.A."/>
        </authorList>
    </citation>
    <scope>NUCLEOTIDE SEQUENCE</scope>
    <source>
        <strain evidence="2">CCMP291</strain>
    </source>
</reference>
<dbReference type="Proteomes" id="UP000037460">
    <property type="component" value="Unassembled WGS sequence"/>
</dbReference>
<evidence type="ECO:0000313" key="2">
    <source>
        <dbReference type="Proteomes" id="UP000037460"/>
    </source>
</evidence>